<feature type="chain" id="PRO_5038787872" evidence="3">
    <location>
        <begin position="20"/>
        <end position="307"/>
    </location>
</feature>
<dbReference type="Proteomes" id="UP000515860">
    <property type="component" value="Chromosome"/>
</dbReference>
<protein>
    <submittedName>
        <fullName evidence="5">Amino acid ABC transporter substrate-binding protein</fullName>
    </submittedName>
</protein>
<feature type="region of interest" description="Disordered" evidence="2">
    <location>
        <begin position="23"/>
        <end position="66"/>
    </location>
</feature>
<dbReference type="InterPro" id="IPR001638">
    <property type="entry name" value="Solute-binding_3/MltF_N"/>
</dbReference>
<feature type="domain" description="Solute-binding protein family 3/N-terminal" evidence="4">
    <location>
        <begin position="73"/>
        <end position="300"/>
    </location>
</feature>
<organism evidence="5 6">
    <name type="scientific">Wansuia hejianensis</name>
    <dbReference type="NCBI Taxonomy" id="2763667"/>
    <lineage>
        <taxon>Bacteria</taxon>
        <taxon>Bacillati</taxon>
        <taxon>Bacillota</taxon>
        <taxon>Clostridia</taxon>
        <taxon>Lachnospirales</taxon>
        <taxon>Lachnospiraceae</taxon>
        <taxon>Wansuia</taxon>
    </lineage>
</organism>
<evidence type="ECO:0000256" key="1">
    <source>
        <dbReference type="ARBA" id="ARBA00022729"/>
    </source>
</evidence>
<proteinExistence type="predicted"/>
<gene>
    <name evidence="5" type="ORF">H9Q79_10890</name>
</gene>
<dbReference type="SUPFAM" id="SSF53850">
    <property type="entry name" value="Periplasmic binding protein-like II"/>
    <property type="match status" value="1"/>
</dbReference>
<evidence type="ECO:0000256" key="3">
    <source>
        <dbReference type="SAM" id="SignalP"/>
    </source>
</evidence>
<dbReference type="PANTHER" id="PTHR35936">
    <property type="entry name" value="MEMBRANE-BOUND LYTIC MUREIN TRANSGLYCOSYLASE F"/>
    <property type="match status" value="1"/>
</dbReference>
<dbReference type="Gene3D" id="3.40.190.10">
    <property type="entry name" value="Periplasmic binding protein-like II"/>
    <property type="match status" value="2"/>
</dbReference>
<dbReference type="PROSITE" id="PS51257">
    <property type="entry name" value="PROKAR_LIPOPROTEIN"/>
    <property type="match status" value="1"/>
</dbReference>
<evidence type="ECO:0000259" key="4">
    <source>
        <dbReference type="SMART" id="SM00062"/>
    </source>
</evidence>
<evidence type="ECO:0000313" key="6">
    <source>
        <dbReference type="Proteomes" id="UP000515860"/>
    </source>
</evidence>
<sequence>MKKKIVVCILAASMAAALAGCGSGNAAAGSSKSESKSTSSGVSSASSESKSDSSAASKSTSSEGAGTGVEDGVFTVGFDAEYPPYGYMGEDGEYTGFDLELAQAVCDLEGWELEKKPINWDSKDMELESGSIDCIWNGFTMNGREDDYTFSIPYVDNSQVIVVAENSGIDKLTDLAGKVVGVQAASAALDVLQSDEEGGKKELSDTFSSLNEFADYNTAFTELQAGALDALAIDIGVAKYQLNSRGEGFKMLDETLNTEEYAIGFKKGNQALCDIVNADLQKLANDGKVAELAEKYEIADMVSLKAE</sequence>
<feature type="signal peptide" evidence="3">
    <location>
        <begin position="1"/>
        <end position="19"/>
    </location>
</feature>
<dbReference type="AlphaFoldDB" id="A0A7G9G9F9"/>
<evidence type="ECO:0000256" key="2">
    <source>
        <dbReference type="SAM" id="MobiDB-lite"/>
    </source>
</evidence>
<dbReference type="EMBL" id="CP060635">
    <property type="protein sequence ID" value="QNM07441.1"/>
    <property type="molecule type" value="Genomic_DNA"/>
</dbReference>
<dbReference type="KEGG" id="whj:H9Q79_10890"/>
<keyword evidence="1 3" id="KW-0732">Signal</keyword>
<dbReference type="PANTHER" id="PTHR35936:SF19">
    <property type="entry name" value="AMINO-ACID-BINDING PROTEIN YXEM-RELATED"/>
    <property type="match status" value="1"/>
</dbReference>
<reference evidence="5 6" key="1">
    <citation type="submission" date="2020-08" db="EMBL/GenBank/DDBJ databases">
        <authorList>
            <person name="Liu C."/>
            <person name="Sun Q."/>
        </authorList>
    </citation>
    <scope>NUCLEOTIDE SEQUENCE [LARGE SCALE GENOMIC DNA]</scope>
    <source>
        <strain evidence="5 6">NSJ-29</strain>
    </source>
</reference>
<dbReference type="SMART" id="SM00062">
    <property type="entry name" value="PBPb"/>
    <property type="match status" value="1"/>
</dbReference>
<dbReference type="RefSeq" id="WP_118643012.1">
    <property type="nucleotide sequence ID" value="NZ_CP060635.1"/>
</dbReference>
<accession>A0A7G9G9F9</accession>
<name>A0A7G9G9F9_9FIRM</name>
<dbReference type="Pfam" id="PF00497">
    <property type="entry name" value="SBP_bac_3"/>
    <property type="match status" value="1"/>
</dbReference>
<evidence type="ECO:0000313" key="5">
    <source>
        <dbReference type="EMBL" id="QNM07441.1"/>
    </source>
</evidence>
<dbReference type="CDD" id="cd00996">
    <property type="entry name" value="PBP2_AatB_like"/>
    <property type="match status" value="1"/>
</dbReference>
<keyword evidence="6" id="KW-1185">Reference proteome</keyword>
<feature type="compositionally biased region" description="Low complexity" evidence="2">
    <location>
        <begin position="23"/>
        <end position="64"/>
    </location>
</feature>